<comment type="caution">
    <text evidence="2">The sequence shown here is derived from an EMBL/GenBank/DDBJ whole genome shotgun (WGS) entry which is preliminary data.</text>
</comment>
<dbReference type="SFLD" id="SFLDS00003">
    <property type="entry name" value="Haloacid_Dehalogenase"/>
    <property type="match status" value="1"/>
</dbReference>
<dbReference type="Pfam" id="PF00702">
    <property type="entry name" value="Hydrolase"/>
    <property type="match status" value="1"/>
</dbReference>
<dbReference type="InterPro" id="IPR006439">
    <property type="entry name" value="HAD-SF_hydro_IA"/>
</dbReference>
<evidence type="ECO:0000313" key="3">
    <source>
        <dbReference type="Proteomes" id="UP000612362"/>
    </source>
</evidence>
<reference evidence="2" key="1">
    <citation type="submission" date="2020-10" db="EMBL/GenBank/DDBJ databases">
        <title>Taxonomic study of unclassified bacteria belonging to the class Ktedonobacteria.</title>
        <authorList>
            <person name="Yabe S."/>
            <person name="Wang C.M."/>
            <person name="Zheng Y."/>
            <person name="Sakai Y."/>
            <person name="Cavaletti L."/>
            <person name="Monciardini P."/>
            <person name="Donadio S."/>
        </authorList>
    </citation>
    <scope>NUCLEOTIDE SEQUENCE</scope>
    <source>
        <strain evidence="2">SOSP1-1</strain>
    </source>
</reference>
<keyword evidence="1" id="KW-0378">Hydrolase</keyword>
<name>A0A8J3HSQ0_9CHLR</name>
<keyword evidence="3" id="KW-1185">Reference proteome</keyword>
<accession>A0A8J3HSQ0</accession>
<dbReference type="SUPFAM" id="SSF56784">
    <property type="entry name" value="HAD-like"/>
    <property type="match status" value="1"/>
</dbReference>
<dbReference type="SFLD" id="SFLDG01129">
    <property type="entry name" value="C1.5:_HAD__Beta-PGM__Phosphata"/>
    <property type="match status" value="1"/>
</dbReference>
<sequence length="253" mass="28212">MPSSMLSYDAIIFDLFGTLVDDLQDEPFTQALEEMADIVGAPHEAFCQMWMHDTWPMRASGQFPDVEANIIYVCTQLGITLKPDQLLLAAKRRLALTQASLHPRHDALETLENLRRLGYMLGLISDCSMEVPLLWQTTPFALLINEPIFSCAVKLKKPDPRIYRLASERLSVSPERCLFVANGESYELAGARSVGMTSILIRVPYAEKHNPRCHEAKTWEGPRVTSLKGLLALLDGVEIKTLGTPGQRTSDGI</sequence>
<dbReference type="EMBL" id="BNJF01000001">
    <property type="protein sequence ID" value="GHO42546.1"/>
    <property type="molecule type" value="Genomic_DNA"/>
</dbReference>
<evidence type="ECO:0008006" key="4">
    <source>
        <dbReference type="Google" id="ProtNLM"/>
    </source>
</evidence>
<dbReference type="Proteomes" id="UP000612362">
    <property type="component" value="Unassembled WGS sequence"/>
</dbReference>
<dbReference type="InterPro" id="IPR036412">
    <property type="entry name" value="HAD-like_sf"/>
</dbReference>
<proteinExistence type="predicted"/>
<dbReference type="Gene3D" id="3.40.50.1000">
    <property type="entry name" value="HAD superfamily/HAD-like"/>
    <property type="match status" value="1"/>
</dbReference>
<evidence type="ECO:0000256" key="1">
    <source>
        <dbReference type="ARBA" id="ARBA00022801"/>
    </source>
</evidence>
<dbReference type="RefSeq" id="WP_220192075.1">
    <property type="nucleotide sequence ID" value="NZ_BNJF01000001.1"/>
</dbReference>
<evidence type="ECO:0000313" key="2">
    <source>
        <dbReference type="EMBL" id="GHO42546.1"/>
    </source>
</evidence>
<gene>
    <name evidence="2" type="ORF">KSX_07090</name>
</gene>
<dbReference type="PANTHER" id="PTHR43316:SF3">
    <property type="entry name" value="HALOACID DEHALOGENASE, TYPE II (AFU_ORTHOLOGUE AFUA_2G07750)-RELATED"/>
    <property type="match status" value="1"/>
</dbReference>
<dbReference type="InterPro" id="IPR051540">
    <property type="entry name" value="S-2-haloacid_dehalogenase"/>
</dbReference>
<dbReference type="GO" id="GO:0016787">
    <property type="term" value="F:hydrolase activity"/>
    <property type="evidence" value="ECO:0007669"/>
    <property type="project" value="UniProtKB-KW"/>
</dbReference>
<dbReference type="InterPro" id="IPR023214">
    <property type="entry name" value="HAD_sf"/>
</dbReference>
<dbReference type="PRINTS" id="PR00413">
    <property type="entry name" value="HADHALOGNASE"/>
</dbReference>
<dbReference type="PANTHER" id="PTHR43316">
    <property type="entry name" value="HYDROLASE, HALOACID DELAHOGENASE-RELATED"/>
    <property type="match status" value="1"/>
</dbReference>
<protein>
    <recommendedName>
        <fullName evidence="4">HAD family hydrolase</fullName>
    </recommendedName>
</protein>
<organism evidence="2 3">
    <name type="scientific">Ktedonospora formicarum</name>
    <dbReference type="NCBI Taxonomy" id="2778364"/>
    <lineage>
        <taxon>Bacteria</taxon>
        <taxon>Bacillati</taxon>
        <taxon>Chloroflexota</taxon>
        <taxon>Ktedonobacteria</taxon>
        <taxon>Ktedonobacterales</taxon>
        <taxon>Ktedonobacteraceae</taxon>
        <taxon>Ktedonospora</taxon>
    </lineage>
</organism>
<dbReference type="AlphaFoldDB" id="A0A8J3HSQ0"/>